<reference evidence="2 3" key="1">
    <citation type="submission" date="2019-02" db="EMBL/GenBank/DDBJ databases">
        <title>Deep-cultivation of Planctomycetes and their phenomic and genomic characterization uncovers novel biology.</title>
        <authorList>
            <person name="Wiegand S."/>
            <person name="Jogler M."/>
            <person name="Boedeker C."/>
            <person name="Pinto D."/>
            <person name="Vollmers J."/>
            <person name="Rivas-Marin E."/>
            <person name="Kohn T."/>
            <person name="Peeters S.H."/>
            <person name="Heuer A."/>
            <person name="Rast P."/>
            <person name="Oberbeckmann S."/>
            <person name="Bunk B."/>
            <person name="Jeske O."/>
            <person name="Meyerdierks A."/>
            <person name="Storesund J.E."/>
            <person name="Kallscheuer N."/>
            <person name="Luecker S."/>
            <person name="Lage O.M."/>
            <person name="Pohl T."/>
            <person name="Merkel B.J."/>
            <person name="Hornburger P."/>
            <person name="Mueller R.-W."/>
            <person name="Bruemmer F."/>
            <person name="Labrenz M."/>
            <person name="Spormann A.M."/>
            <person name="Op Den Camp H."/>
            <person name="Overmann J."/>
            <person name="Amann R."/>
            <person name="Jetten M.S.M."/>
            <person name="Mascher T."/>
            <person name="Medema M.H."/>
            <person name="Devos D.P."/>
            <person name="Kaster A.-K."/>
            <person name="Ovreas L."/>
            <person name="Rohde M."/>
            <person name="Galperin M.Y."/>
            <person name="Jogler C."/>
        </authorList>
    </citation>
    <scope>NUCLEOTIDE SEQUENCE [LARGE SCALE GENOMIC DNA]</scope>
    <source>
        <strain evidence="2 3">Pan54</strain>
    </source>
</reference>
<dbReference type="Pfam" id="PF13276">
    <property type="entry name" value="HTH_21"/>
    <property type="match status" value="1"/>
</dbReference>
<dbReference type="Pfam" id="PF00665">
    <property type="entry name" value="rve"/>
    <property type="match status" value="1"/>
</dbReference>
<evidence type="ECO:0000259" key="1">
    <source>
        <dbReference type="PROSITE" id="PS50994"/>
    </source>
</evidence>
<feature type="domain" description="Integrase catalytic" evidence="1">
    <location>
        <begin position="126"/>
        <end position="290"/>
    </location>
</feature>
<dbReference type="GO" id="GO:0003676">
    <property type="term" value="F:nucleic acid binding"/>
    <property type="evidence" value="ECO:0007669"/>
    <property type="project" value="InterPro"/>
</dbReference>
<dbReference type="GO" id="GO:0015074">
    <property type="term" value="P:DNA integration"/>
    <property type="evidence" value="ECO:0007669"/>
    <property type="project" value="InterPro"/>
</dbReference>
<proteinExistence type="predicted"/>
<dbReference type="AlphaFoldDB" id="A0A5C5XCQ0"/>
<sequence>MKYAWIAEHRIEFSITEMCRVLKVSRSGYYDSLDRPQSERAKRTLRVREAVAQVHQETDEIYGSRKITEELKHRDELETACRNTVAKAMKELGIRSKTGRKVFRPTTTQVDPSKRPAANVLDREFTATAPNQKWVTDITYLATAAGWVYLAAVVDLFSRKVVGWSVSHSLATDLVQAALKDAIEKRRPDGSKLLHHSDRGCQYTSDSYQRTLRTLGITCSMSRTGNCYDNAVAERFFWSLKYEWTNHQIYADLESTRASVFNYIEMFYNERRRHETLEYVSPNDFECQFHKRTADHRRVEKTEAAAAAV</sequence>
<keyword evidence="3" id="KW-1185">Reference proteome</keyword>
<dbReference type="InterPro" id="IPR036397">
    <property type="entry name" value="RNaseH_sf"/>
</dbReference>
<dbReference type="InterPro" id="IPR050900">
    <property type="entry name" value="Transposase_IS3/IS150/IS904"/>
</dbReference>
<protein>
    <submittedName>
        <fullName evidence="2">Integrase core domain protein</fullName>
    </submittedName>
</protein>
<evidence type="ECO:0000313" key="2">
    <source>
        <dbReference type="EMBL" id="TWT60937.1"/>
    </source>
</evidence>
<dbReference type="Gene3D" id="3.30.420.10">
    <property type="entry name" value="Ribonuclease H-like superfamily/Ribonuclease H"/>
    <property type="match status" value="1"/>
</dbReference>
<dbReference type="InterPro" id="IPR048020">
    <property type="entry name" value="Transpos_IS3"/>
</dbReference>
<gene>
    <name evidence="2" type="ORF">Pan54_16690</name>
</gene>
<dbReference type="InterPro" id="IPR012337">
    <property type="entry name" value="RNaseH-like_sf"/>
</dbReference>
<accession>A0A5C5XCQ0</accession>
<dbReference type="InterPro" id="IPR025948">
    <property type="entry name" value="HTH-like_dom"/>
</dbReference>
<dbReference type="EMBL" id="SJPG01000001">
    <property type="protein sequence ID" value="TWT60937.1"/>
    <property type="molecule type" value="Genomic_DNA"/>
</dbReference>
<evidence type="ECO:0000313" key="3">
    <source>
        <dbReference type="Proteomes" id="UP000316095"/>
    </source>
</evidence>
<dbReference type="PROSITE" id="PS50994">
    <property type="entry name" value="INTEGRASE"/>
    <property type="match status" value="1"/>
</dbReference>
<comment type="caution">
    <text evidence="2">The sequence shown here is derived from an EMBL/GenBank/DDBJ whole genome shotgun (WGS) entry which is preliminary data.</text>
</comment>
<dbReference type="RefSeq" id="WP_165441665.1">
    <property type="nucleotide sequence ID" value="NZ_SJPG01000001.1"/>
</dbReference>
<name>A0A5C5XCQ0_9PLAN</name>
<dbReference type="SUPFAM" id="SSF53098">
    <property type="entry name" value="Ribonuclease H-like"/>
    <property type="match status" value="1"/>
</dbReference>
<dbReference type="PANTHER" id="PTHR46889:SF4">
    <property type="entry name" value="TRANSPOSASE INSO FOR INSERTION SEQUENCE ELEMENT IS911B-RELATED"/>
    <property type="match status" value="1"/>
</dbReference>
<dbReference type="PANTHER" id="PTHR46889">
    <property type="entry name" value="TRANSPOSASE INSF FOR INSERTION SEQUENCE IS3B-RELATED"/>
    <property type="match status" value="1"/>
</dbReference>
<dbReference type="Pfam" id="PF13333">
    <property type="entry name" value="rve_2"/>
    <property type="match status" value="1"/>
</dbReference>
<dbReference type="InterPro" id="IPR001584">
    <property type="entry name" value="Integrase_cat-core"/>
</dbReference>
<organism evidence="2 3">
    <name type="scientific">Rubinisphaera italica</name>
    <dbReference type="NCBI Taxonomy" id="2527969"/>
    <lineage>
        <taxon>Bacteria</taxon>
        <taxon>Pseudomonadati</taxon>
        <taxon>Planctomycetota</taxon>
        <taxon>Planctomycetia</taxon>
        <taxon>Planctomycetales</taxon>
        <taxon>Planctomycetaceae</taxon>
        <taxon>Rubinisphaera</taxon>
    </lineage>
</organism>
<dbReference type="NCBIfam" id="NF033516">
    <property type="entry name" value="transpos_IS3"/>
    <property type="match status" value="1"/>
</dbReference>
<dbReference type="Proteomes" id="UP000316095">
    <property type="component" value="Unassembled WGS sequence"/>
</dbReference>